<sequence length="99" mass="11544">MKKGKGVSFFVMWQTKQKRRFLLFFCSGINCTLIQPCFSLTRHLPCIEILLFSFFRSDGLEKHETSCEVAAKRNTKCHTQCMGIHVRINFFKLPHVITS</sequence>
<dbReference type="AlphaFoldDB" id="A0A6V2CE93"/>
<dbReference type="EMBL" id="HBNS01009167">
    <property type="protein sequence ID" value="CAE4592851.1"/>
    <property type="molecule type" value="Transcribed_RNA"/>
</dbReference>
<dbReference type="EMBL" id="HBNS01009172">
    <property type="protein sequence ID" value="CAE4592859.1"/>
    <property type="molecule type" value="Transcribed_RNA"/>
</dbReference>
<protein>
    <submittedName>
        <fullName evidence="1">Uncharacterized protein</fullName>
    </submittedName>
</protein>
<name>A0A6V2CE93_9STRA</name>
<evidence type="ECO:0000313" key="2">
    <source>
        <dbReference type="EMBL" id="CAE4592859.1"/>
    </source>
</evidence>
<accession>A0A6V2CE93</accession>
<reference evidence="1" key="1">
    <citation type="submission" date="2021-01" db="EMBL/GenBank/DDBJ databases">
        <authorList>
            <person name="Corre E."/>
            <person name="Pelletier E."/>
            <person name="Niang G."/>
            <person name="Scheremetjew M."/>
            <person name="Finn R."/>
            <person name="Kale V."/>
            <person name="Holt S."/>
            <person name="Cochrane G."/>
            <person name="Meng A."/>
            <person name="Brown T."/>
            <person name="Cohen L."/>
        </authorList>
    </citation>
    <scope>NUCLEOTIDE SEQUENCE</scope>
    <source>
        <strain evidence="1">GSO104</strain>
    </source>
</reference>
<evidence type="ECO:0000313" key="1">
    <source>
        <dbReference type="EMBL" id="CAE4592851.1"/>
    </source>
</evidence>
<proteinExistence type="predicted"/>
<organism evidence="1">
    <name type="scientific">Ditylum brightwellii</name>
    <dbReference type="NCBI Taxonomy" id="49249"/>
    <lineage>
        <taxon>Eukaryota</taxon>
        <taxon>Sar</taxon>
        <taxon>Stramenopiles</taxon>
        <taxon>Ochrophyta</taxon>
        <taxon>Bacillariophyta</taxon>
        <taxon>Mediophyceae</taxon>
        <taxon>Lithodesmiophycidae</taxon>
        <taxon>Lithodesmiales</taxon>
        <taxon>Lithodesmiaceae</taxon>
        <taxon>Ditylum</taxon>
    </lineage>
</organism>
<gene>
    <name evidence="1" type="ORF">DBRI00130_LOCUS7389</name>
    <name evidence="2" type="ORF">DBRI00130_LOCUS7393</name>
</gene>